<dbReference type="Proteomes" id="UP000236311">
    <property type="component" value="Unassembled WGS sequence"/>
</dbReference>
<evidence type="ECO:0000256" key="1">
    <source>
        <dbReference type="SAM" id="MobiDB-lite"/>
    </source>
</evidence>
<evidence type="ECO:0000313" key="2">
    <source>
        <dbReference type="EMBL" id="SOY29531.1"/>
    </source>
</evidence>
<accession>A0A2K4ZGD9</accession>
<reference evidence="2 3" key="1">
    <citation type="submission" date="2018-01" db="EMBL/GenBank/DDBJ databases">
        <authorList>
            <person name="Gaut B.S."/>
            <person name="Morton B.R."/>
            <person name="Clegg M.T."/>
            <person name="Duvall M.R."/>
        </authorList>
    </citation>
    <scope>NUCLEOTIDE SEQUENCE [LARGE SCALE GENOMIC DNA]</scope>
    <source>
        <strain evidence="2">GP69</strain>
    </source>
</reference>
<keyword evidence="3" id="KW-1185">Reference proteome</keyword>
<dbReference type="EMBL" id="OFSM01000010">
    <property type="protein sequence ID" value="SOY29531.1"/>
    <property type="molecule type" value="Genomic_DNA"/>
</dbReference>
<dbReference type="RefSeq" id="WP_103239629.1">
    <property type="nucleotide sequence ID" value="NZ_JANJZD010000001.1"/>
</dbReference>
<feature type="region of interest" description="Disordered" evidence="1">
    <location>
        <begin position="1"/>
        <end position="24"/>
    </location>
</feature>
<proteinExistence type="predicted"/>
<name>A0A2K4ZGD9_9FIRM</name>
<sequence>MTAISASRSRRRCPDRYPGRPGSAETVVFGKSTLQVRGLSIIPDNLMHGKEGNNKGNKGNYRVITWEFPITDVWKGNLE</sequence>
<protein>
    <submittedName>
        <fullName evidence="2">Uncharacterized protein</fullName>
    </submittedName>
</protein>
<organism evidence="2 3">
    <name type="scientific">Acetatifactor muris</name>
    <dbReference type="NCBI Taxonomy" id="879566"/>
    <lineage>
        <taxon>Bacteria</taxon>
        <taxon>Bacillati</taxon>
        <taxon>Bacillota</taxon>
        <taxon>Clostridia</taxon>
        <taxon>Lachnospirales</taxon>
        <taxon>Lachnospiraceae</taxon>
        <taxon>Acetatifactor</taxon>
    </lineage>
</organism>
<dbReference type="AlphaFoldDB" id="A0A2K4ZGD9"/>
<gene>
    <name evidence="2" type="ORF">AMURIS_02252</name>
</gene>
<evidence type="ECO:0000313" key="3">
    <source>
        <dbReference type="Proteomes" id="UP000236311"/>
    </source>
</evidence>